<feature type="domain" description="LRRNT" evidence="6">
    <location>
        <begin position="65"/>
        <end position="99"/>
    </location>
</feature>
<dbReference type="Pfam" id="PF13855">
    <property type="entry name" value="LRR_8"/>
    <property type="match status" value="3"/>
</dbReference>
<evidence type="ECO:0000256" key="5">
    <source>
        <dbReference type="SAM" id="SignalP"/>
    </source>
</evidence>
<protein>
    <submittedName>
        <fullName evidence="7">Osteomodulin</fullName>
    </submittedName>
</protein>
<keyword evidence="4" id="KW-0325">Glycoprotein</keyword>
<dbReference type="GO" id="GO:0005615">
    <property type="term" value="C:extracellular space"/>
    <property type="evidence" value="ECO:0007669"/>
    <property type="project" value="TreeGrafter"/>
</dbReference>
<evidence type="ECO:0000313" key="8">
    <source>
        <dbReference type="Proteomes" id="UP000694620"/>
    </source>
</evidence>
<accession>A0A8C4T706</accession>
<dbReference type="InterPro" id="IPR003591">
    <property type="entry name" value="Leu-rich_rpt_typical-subtyp"/>
</dbReference>
<dbReference type="Ensembl" id="ENSECRT00000028516.1">
    <property type="protein sequence ID" value="ENSECRP00000027931.1"/>
    <property type="gene ID" value="ENSECRG00000018893.1"/>
</dbReference>
<reference evidence="7" key="2">
    <citation type="submission" date="2025-08" db="UniProtKB">
        <authorList>
            <consortium name="Ensembl"/>
        </authorList>
    </citation>
    <scope>IDENTIFICATION</scope>
</reference>
<dbReference type="PROSITE" id="PS51450">
    <property type="entry name" value="LRR"/>
    <property type="match status" value="2"/>
</dbReference>
<keyword evidence="3" id="KW-0677">Repeat</keyword>
<reference evidence="7" key="3">
    <citation type="submission" date="2025-09" db="UniProtKB">
        <authorList>
            <consortium name="Ensembl"/>
        </authorList>
    </citation>
    <scope>IDENTIFICATION</scope>
</reference>
<dbReference type="InterPro" id="IPR050333">
    <property type="entry name" value="SLRP"/>
</dbReference>
<feature type="signal peptide" evidence="5">
    <location>
        <begin position="1"/>
        <end position="17"/>
    </location>
</feature>
<dbReference type="GeneTree" id="ENSGT00940000160986"/>
<dbReference type="SMART" id="SM00369">
    <property type="entry name" value="LRR_TYP"/>
    <property type="match status" value="8"/>
</dbReference>
<proteinExistence type="predicted"/>
<evidence type="ECO:0000256" key="3">
    <source>
        <dbReference type="ARBA" id="ARBA00022737"/>
    </source>
</evidence>
<keyword evidence="8" id="KW-1185">Reference proteome</keyword>
<name>A0A8C4T706_ERPCA</name>
<organism evidence="7 8">
    <name type="scientific">Erpetoichthys calabaricus</name>
    <name type="common">Rope fish</name>
    <name type="synonym">Calamoichthys calabaricus</name>
    <dbReference type="NCBI Taxonomy" id="27687"/>
    <lineage>
        <taxon>Eukaryota</taxon>
        <taxon>Metazoa</taxon>
        <taxon>Chordata</taxon>
        <taxon>Craniata</taxon>
        <taxon>Vertebrata</taxon>
        <taxon>Euteleostomi</taxon>
        <taxon>Actinopterygii</taxon>
        <taxon>Polypteriformes</taxon>
        <taxon>Polypteridae</taxon>
        <taxon>Erpetoichthys</taxon>
    </lineage>
</organism>
<sequence>MKLSLCLFLLLAKMVCQDYEDEHTAYNEHDTWSDAEIPFAHLPTFFDPSINIFEYGDHYIQYTNECASECFCPPTYPYAMYCDNRKLKVIPNVPQHIRHLYIQFNDIETLSASAFVNATSLRDINLSNNKIRSSQVDRGIFAKMKNLAHLHLEHNYLVDIPAPLPSSLQRLFLGFNQISKISADAFQDLVNVTMLDLCGNKLTDFKGKILPKMKSLMQINLCHNKLKAMPELPASVMQLSLENNSISSIPEGYFKKIPNLMSLRLSYNKLQDLPYNIFNLSSLMELNLGYNQLSKTFFIPRSLEHLYLNDNEFLDLNISLMCPSVDHTRPNLLTYIRIDQNKLSKPLNNFIYSCFPRIQYIYYGEQRVTQQLFVVASPIQDHHSAQQSSPVQAI</sequence>
<dbReference type="InterPro" id="IPR032675">
    <property type="entry name" value="LRR_dom_sf"/>
</dbReference>
<dbReference type="SUPFAM" id="SSF52058">
    <property type="entry name" value="L domain-like"/>
    <property type="match status" value="1"/>
</dbReference>
<dbReference type="Gene3D" id="3.80.10.10">
    <property type="entry name" value="Ribonuclease Inhibitor"/>
    <property type="match status" value="3"/>
</dbReference>
<dbReference type="InterPro" id="IPR001611">
    <property type="entry name" value="Leu-rich_rpt"/>
</dbReference>
<evidence type="ECO:0000256" key="2">
    <source>
        <dbReference type="ARBA" id="ARBA00022729"/>
    </source>
</evidence>
<evidence type="ECO:0000256" key="1">
    <source>
        <dbReference type="ARBA" id="ARBA00022614"/>
    </source>
</evidence>
<keyword evidence="1" id="KW-0433">Leucine-rich repeat</keyword>
<keyword evidence="2 5" id="KW-0732">Signal</keyword>
<dbReference type="PANTHER" id="PTHR45712:SF3">
    <property type="entry name" value="OSTEOMODULIN"/>
    <property type="match status" value="1"/>
</dbReference>
<gene>
    <name evidence="7" type="primary">OMD</name>
</gene>
<evidence type="ECO:0000259" key="6">
    <source>
        <dbReference type="SMART" id="SM00013"/>
    </source>
</evidence>
<reference evidence="7" key="1">
    <citation type="submission" date="2021-06" db="EMBL/GenBank/DDBJ databases">
        <authorList>
            <consortium name="Wellcome Sanger Institute Data Sharing"/>
        </authorList>
    </citation>
    <scope>NUCLEOTIDE SEQUENCE [LARGE SCALE GENOMIC DNA]</scope>
</reference>
<dbReference type="Proteomes" id="UP000694620">
    <property type="component" value="Chromosome 18"/>
</dbReference>
<dbReference type="InterPro" id="IPR000372">
    <property type="entry name" value="LRRNT"/>
</dbReference>
<evidence type="ECO:0000313" key="7">
    <source>
        <dbReference type="Ensembl" id="ENSECRP00000027931.1"/>
    </source>
</evidence>
<dbReference type="SMART" id="SM00013">
    <property type="entry name" value="LRRNT"/>
    <property type="match status" value="1"/>
</dbReference>
<feature type="chain" id="PRO_5034675532" evidence="5">
    <location>
        <begin position="18"/>
        <end position="394"/>
    </location>
</feature>
<dbReference type="SMART" id="SM00364">
    <property type="entry name" value="LRR_BAC"/>
    <property type="match status" value="5"/>
</dbReference>
<dbReference type="PANTHER" id="PTHR45712">
    <property type="entry name" value="AGAP008170-PA"/>
    <property type="match status" value="1"/>
</dbReference>
<dbReference type="AlphaFoldDB" id="A0A8C4T706"/>
<evidence type="ECO:0000256" key="4">
    <source>
        <dbReference type="ARBA" id="ARBA00023180"/>
    </source>
</evidence>